<dbReference type="RefSeq" id="WP_227710354.1">
    <property type="nucleotide sequence ID" value="NZ_JAJEQW010000010.1"/>
</dbReference>
<sequence>MPEEKQKSTPKFTYGNNYRRTRRETQFDTLDMAVSLKHKVSVYVMNDRYVPKRWRYINGKPAIDYARAIRDCISDSNDIFLNKEQTPERLSARALLQEKALSYCNKLQLQLMDIIAECEGATDDNMREVTDLLSDLIGKIIKWNKSDNDRISK</sequence>
<proteinExistence type="predicted"/>
<comment type="caution">
    <text evidence="1">The sequence shown here is derived from an EMBL/GenBank/DDBJ whole genome shotgun (WGS) entry which is preliminary data.</text>
</comment>
<evidence type="ECO:0000313" key="1">
    <source>
        <dbReference type="EMBL" id="MCC2242619.1"/>
    </source>
</evidence>
<gene>
    <name evidence="1" type="ORF">LKD47_09955</name>
</gene>
<name>A0AAW4WPN1_9FIRM</name>
<accession>A0AAW4WPN1</accession>
<protein>
    <recommendedName>
        <fullName evidence="3">Four helix bundle protein</fullName>
    </recommendedName>
</protein>
<dbReference type="EMBL" id="JAJEQW010000010">
    <property type="protein sequence ID" value="MCC2242619.1"/>
    <property type="molecule type" value="Genomic_DNA"/>
</dbReference>
<organism evidence="1 2">
    <name type="scientific">Roseburia amylophila</name>
    <dbReference type="NCBI Taxonomy" id="2981794"/>
    <lineage>
        <taxon>Bacteria</taxon>
        <taxon>Bacillati</taxon>
        <taxon>Bacillota</taxon>
        <taxon>Clostridia</taxon>
        <taxon>Lachnospirales</taxon>
        <taxon>Lachnospiraceae</taxon>
        <taxon>Roseburia</taxon>
    </lineage>
</organism>
<evidence type="ECO:0000313" key="2">
    <source>
        <dbReference type="Proteomes" id="UP001198893"/>
    </source>
</evidence>
<reference evidence="1" key="1">
    <citation type="submission" date="2021-10" db="EMBL/GenBank/DDBJ databases">
        <title>Anaerobic single-cell dispensing facilitates the cultivation of human gut bacteria.</title>
        <authorList>
            <person name="Afrizal A."/>
        </authorList>
    </citation>
    <scope>NUCLEOTIDE SEQUENCE</scope>
    <source>
        <strain evidence="1">CLA-AA-H204</strain>
    </source>
</reference>
<dbReference type="Proteomes" id="UP001198893">
    <property type="component" value="Unassembled WGS sequence"/>
</dbReference>
<evidence type="ECO:0008006" key="3">
    <source>
        <dbReference type="Google" id="ProtNLM"/>
    </source>
</evidence>
<dbReference type="AlphaFoldDB" id="A0AAW4WPN1"/>